<sequence length="80" mass="9452">MIMNTLINILSSTLFKWLHGHMFYYPLFFFKINNPLVRLHPHTVVFKGSLIYLQKLHLHCGTFICMLDISTLSLTKEPWS</sequence>
<reference evidence="1" key="2">
    <citation type="journal article" date="2015" name="Fish Shellfish Immunol.">
        <title>Early steps in the European eel (Anguilla anguilla)-Vibrio vulnificus interaction in the gills: Role of the RtxA13 toxin.</title>
        <authorList>
            <person name="Callol A."/>
            <person name="Pajuelo D."/>
            <person name="Ebbesson L."/>
            <person name="Teles M."/>
            <person name="MacKenzie S."/>
            <person name="Amaro C."/>
        </authorList>
    </citation>
    <scope>NUCLEOTIDE SEQUENCE</scope>
</reference>
<accession>A0A0E9X930</accession>
<evidence type="ECO:0000313" key="1">
    <source>
        <dbReference type="EMBL" id="JAH98345.1"/>
    </source>
</evidence>
<proteinExistence type="predicted"/>
<dbReference type="AlphaFoldDB" id="A0A0E9X930"/>
<reference evidence="1" key="1">
    <citation type="submission" date="2014-11" db="EMBL/GenBank/DDBJ databases">
        <authorList>
            <person name="Amaro Gonzalez C."/>
        </authorList>
    </citation>
    <scope>NUCLEOTIDE SEQUENCE</scope>
</reference>
<organism evidence="1">
    <name type="scientific">Anguilla anguilla</name>
    <name type="common">European freshwater eel</name>
    <name type="synonym">Muraena anguilla</name>
    <dbReference type="NCBI Taxonomy" id="7936"/>
    <lineage>
        <taxon>Eukaryota</taxon>
        <taxon>Metazoa</taxon>
        <taxon>Chordata</taxon>
        <taxon>Craniata</taxon>
        <taxon>Vertebrata</taxon>
        <taxon>Euteleostomi</taxon>
        <taxon>Actinopterygii</taxon>
        <taxon>Neopterygii</taxon>
        <taxon>Teleostei</taxon>
        <taxon>Anguilliformes</taxon>
        <taxon>Anguillidae</taxon>
        <taxon>Anguilla</taxon>
    </lineage>
</organism>
<protein>
    <submittedName>
        <fullName evidence="1">Uncharacterized protein</fullName>
    </submittedName>
</protein>
<name>A0A0E9X930_ANGAN</name>
<dbReference type="EMBL" id="GBXM01010232">
    <property type="protein sequence ID" value="JAH98345.1"/>
    <property type="molecule type" value="Transcribed_RNA"/>
</dbReference>